<reference evidence="2 3" key="1">
    <citation type="submission" date="2024-01" db="EMBL/GenBank/DDBJ databases">
        <title>the genome sequence of strain Microbacterium schleiferi NBRC 15075.</title>
        <authorList>
            <person name="Ding Y."/>
            <person name="Zhang G."/>
        </authorList>
    </citation>
    <scope>NUCLEOTIDE SEQUENCE [LARGE SCALE GENOMIC DNA]</scope>
    <source>
        <strain evidence="2 3">NBRC 15075</strain>
    </source>
</reference>
<evidence type="ECO:0000259" key="1">
    <source>
        <dbReference type="Pfam" id="PF04480"/>
    </source>
</evidence>
<accession>A0ABU7V2R2</accession>
<evidence type="ECO:0000313" key="2">
    <source>
        <dbReference type="EMBL" id="MEF2253969.1"/>
    </source>
</evidence>
<dbReference type="Proteomes" id="UP001351900">
    <property type="component" value="Unassembled WGS sequence"/>
</dbReference>
<dbReference type="Gene3D" id="3.40.960.10">
    <property type="entry name" value="VSR Endonuclease"/>
    <property type="match status" value="1"/>
</dbReference>
<dbReference type="SUPFAM" id="SSF52980">
    <property type="entry name" value="Restriction endonuclease-like"/>
    <property type="match status" value="1"/>
</dbReference>
<feature type="domain" description="DUF559" evidence="1">
    <location>
        <begin position="202"/>
        <end position="275"/>
    </location>
</feature>
<dbReference type="InterPro" id="IPR007569">
    <property type="entry name" value="DUF559"/>
</dbReference>
<protein>
    <submittedName>
        <fullName evidence="2">DUF559 domain-containing protein</fullName>
    </submittedName>
</protein>
<dbReference type="Pfam" id="PF04480">
    <property type="entry name" value="DUF559"/>
    <property type="match status" value="1"/>
</dbReference>
<dbReference type="RefSeq" id="WP_300590552.1">
    <property type="nucleotide sequence ID" value="NZ_BAAAUO010000003.1"/>
</dbReference>
<keyword evidence="3" id="KW-1185">Reference proteome</keyword>
<comment type="caution">
    <text evidence="2">The sequence shown here is derived from an EMBL/GenBank/DDBJ whole genome shotgun (WGS) entry which is preliminary data.</text>
</comment>
<sequence length="283" mass="31029">MTSELEEWLRERRGIAHRSDVLRAGYGVAALRGFVRDGRARVIRRAWVTLPDAAPDLVTAATAGGRISCLSLARRRGWWMPPDLDPHPHLHMVPGSGSARLPDGWPGRLHWTIPLSPPGRDLTATVEDALAHVAGCVPHDAALAVWESAVRVEGLAPEALRCIPWTSRAARELAGEVIGLSDSGLETLVVLPLRRWGVPVVQQARIAGRFVDLLIGERLVLQIDGFAHHSSSAQRTKDIAHDAELALRGYTVMRLSYAQIVHDWPAVERSIRRALAARLHLAS</sequence>
<proteinExistence type="predicted"/>
<dbReference type="InterPro" id="IPR011335">
    <property type="entry name" value="Restrct_endonuc-II-like"/>
</dbReference>
<gene>
    <name evidence="2" type="ORF">V2V91_02305</name>
</gene>
<organism evidence="2 3">
    <name type="scientific">Microbacterium schleiferi</name>
    <dbReference type="NCBI Taxonomy" id="69362"/>
    <lineage>
        <taxon>Bacteria</taxon>
        <taxon>Bacillati</taxon>
        <taxon>Actinomycetota</taxon>
        <taxon>Actinomycetes</taxon>
        <taxon>Micrococcales</taxon>
        <taxon>Microbacteriaceae</taxon>
        <taxon>Microbacterium</taxon>
    </lineage>
</organism>
<evidence type="ECO:0000313" key="3">
    <source>
        <dbReference type="Proteomes" id="UP001351900"/>
    </source>
</evidence>
<name>A0ABU7V2R2_9MICO</name>
<dbReference type="EMBL" id="JAZHOV010000001">
    <property type="protein sequence ID" value="MEF2253969.1"/>
    <property type="molecule type" value="Genomic_DNA"/>
</dbReference>